<dbReference type="EMBL" id="RZGK01000006">
    <property type="protein sequence ID" value="KAF9698219.1"/>
    <property type="molecule type" value="Genomic_DNA"/>
</dbReference>
<proteinExistence type="predicted"/>
<reference evidence="2" key="1">
    <citation type="submission" date="2018-12" db="EMBL/GenBank/DDBJ databases">
        <authorList>
            <person name="Syme R.A."/>
            <person name="Farfan-Caceres L."/>
            <person name="Lichtenzveig J."/>
        </authorList>
    </citation>
    <scope>NUCLEOTIDE SEQUENCE</scope>
    <source>
        <strain evidence="2">Al4</strain>
    </source>
</reference>
<dbReference type="AlphaFoldDB" id="A0A8H7J791"/>
<sequence length="295" mass="33642">MAPRRQTTQHRYTNPANMTAAMLDSAVPYTPLIHDWEQESPVHFQDRLVLISSVGGDLNYPYSHYSSAPYMHPLSIRSNSSMAHMLHQSHTSTASNRPPSLTSCHTRTDTTIDSSVCTSVADQIPGFPLLEEIDGVLVQPLSEVEAPVYECVFWFLNCEYLSRDRNEWETHCLSHFHGENPPRSVLCPLCNWEISCDDGSEAWGLRMHHLADEHFAFGQNLSASRPDFHLFHHLWQKRLIDDQDLKELKGGNHNLTRAPSNFVTTQGRGSLRERNGRSAGRQRLQHIPQGQPRRR</sequence>
<evidence type="ECO:0000256" key="1">
    <source>
        <dbReference type="SAM" id="MobiDB-lite"/>
    </source>
</evidence>
<comment type="caution">
    <text evidence="2">The sequence shown here is derived from an EMBL/GenBank/DDBJ whole genome shotgun (WGS) entry which is preliminary data.</text>
</comment>
<dbReference type="OrthoDB" id="409136at2759"/>
<dbReference type="Proteomes" id="UP000651452">
    <property type="component" value="Unassembled WGS sequence"/>
</dbReference>
<keyword evidence="3" id="KW-1185">Reference proteome</keyword>
<protein>
    <submittedName>
        <fullName evidence="2">Uncharacterized protein</fullName>
    </submittedName>
</protein>
<feature type="compositionally biased region" description="Polar residues" evidence="1">
    <location>
        <begin position="253"/>
        <end position="268"/>
    </location>
</feature>
<gene>
    <name evidence="2" type="ORF">EKO04_003605</name>
</gene>
<accession>A0A8H7J791</accession>
<organism evidence="2 3">
    <name type="scientific">Ascochyta lentis</name>
    <dbReference type="NCBI Taxonomy" id="205686"/>
    <lineage>
        <taxon>Eukaryota</taxon>
        <taxon>Fungi</taxon>
        <taxon>Dikarya</taxon>
        <taxon>Ascomycota</taxon>
        <taxon>Pezizomycotina</taxon>
        <taxon>Dothideomycetes</taxon>
        <taxon>Pleosporomycetidae</taxon>
        <taxon>Pleosporales</taxon>
        <taxon>Pleosporineae</taxon>
        <taxon>Didymellaceae</taxon>
        <taxon>Ascochyta</taxon>
    </lineage>
</organism>
<reference evidence="2" key="2">
    <citation type="submission" date="2020-09" db="EMBL/GenBank/DDBJ databases">
        <title>Reference genome assembly for Australian Ascochyta lentis isolate Al4.</title>
        <authorList>
            <person name="Lee R.C."/>
            <person name="Farfan-Caceres L.M."/>
            <person name="Debler J.W."/>
            <person name="Williams A.H."/>
            <person name="Henares B.M."/>
        </authorList>
    </citation>
    <scope>NUCLEOTIDE SEQUENCE</scope>
    <source>
        <strain evidence="2">Al4</strain>
    </source>
</reference>
<name>A0A8H7J791_9PLEO</name>
<feature type="region of interest" description="Disordered" evidence="1">
    <location>
        <begin position="250"/>
        <end position="295"/>
    </location>
</feature>
<evidence type="ECO:0000313" key="3">
    <source>
        <dbReference type="Proteomes" id="UP000651452"/>
    </source>
</evidence>
<evidence type="ECO:0000313" key="2">
    <source>
        <dbReference type="EMBL" id="KAF9698219.1"/>
    </source>
</evidence>